<name>A0A3B4VCD6_SERDU</name>
<evidence type="ECO:0000313" key="10">
    <source>
        <dbReference type="Ensembl" id="ENSSDUP00000028267.1"/>
    </source>
</evidence>
<dbReference type="InterPro" id="IPR015421">
    <property type="entry name" value="PyrdxlP-dep_Trfase_major"/>
</dbReference>
<dbReference type="AlphaFoldDB" id="A0A3B4VCD6"/>
<protein>
    <recommendedName>
        <fullName evidence="4">aspartate transaminase</fullName>
        <ecNumber evidence="4">2.6.1.1</ecNumber>
    </recommendedName>
</protein>
<dbReference type="GO" id="GO:0004069">
    <property type="term" value="F:L-aspartate:2-oxoglutarate aminotransferase activity"/>
    <property type="evidence" value="ECO:0007669"/>
    <property type="project" value="UniProtKB-EC"/>
</dbReference>
<evidence type="ECO:0000256" key="2">
    <source>
        <dbReference type="ARBA" id="ARBA00007441"/>
    </source>
</evidence>
<dbReference type="GO" id="GO:0030170">
    <property type="term" value="F:pyridoxal phosphate binding"/>
    <property type="evidence" value="ECO:0007669"/>
    <property type="project" value="InterPro"/>
</dbReference>
<evidence type="ECO:0000259" key="9">
    <source>
        <dbReference type="Pfam" id="PF00155"/>
    </source>
</evidence>
<keyword evidence="11" id="KW-1185">Reference proteome</keyword>
<feature type="region of interest" description="Disordered" evidence="8">
    <location>
        <begin position="1"/>
        <end position="27"/>
    </location>
</feature>
<dbReference type="Proteomes" id="UP000261420">
    <property type="component" value="Unplaced"/>
</dbReference>
<dbReference type="Ensembl" id="ENSSDUT00000028759.1">
    <property type="protein sequence ID" value="ENSSDUP00000028267.1"/>
    <property type="gene ID" value="ENSSDUG00000020328.1"/>
</dbReference>
<dbReference type="PANTHER" id="PTHR11879:SF36">
    <property type="entry name" value="ASPARTATE AMINOTRANSFERASE, CYTOPLASMIC 2"/>
    <property type="match status" value="1"/>
</dbReference>
<dbReference type="PRINTS" id="PR00799">
    <property type="entry name" value="TRANSAMINASE"/>
</dbReference>
<dbReference type="Pfam" id="PF00155">
    <property type="entry name" value="Aminotran_1_2"/>
    <property type="match status" value="1"/>
</dbReference>
<dbReference type="Gene3D" id="3.40.640.10">
    <property type="entry name" value="Type I PLP-dependent aspartate aminotransferase-like (Major domain)"/>
    <property type="match status" value="2"/>
</dbReference>
<evidence type="ECO:0000256" key="7">
    <source>
        <dbReference type="ARBA" id="ARBA00022898"/>
    </source>
</evidence>
<comment type="cofactor">
    <cofactor evidence="1">
        <name>pyridoxal 5'-phosphate</name>
        <dbReference type="ChEBI" id="CHEBI:597326"/>
    </cofactor>
</comment>
<evidence type="ECO:0000256" key="4">
    <source>
        <dbReference type="ARBA" id="ARBA00012753"/>
    </source>
</evidence>
<evidence type="ECO:0000256" key="3">
    <source>
        <dbReference type="ARBA" id="ARBA00011738"/>
    </source>
</evidence>
<evidence type="ECO:0000256" key="6">
    <source>
        <dbReference type="ARBA" id="ARBA00022679"/>
    </source>
</evidence>
<dbReference type="InterPro" id="IPR004839">
    <property type="entry name" value="Aminotransferase_I/II_large"/>
</dbReference>
<dbReference type="GeneTree" id="ENSGT00950000183082"/>
<feature type="domain" description="Aminotransferase class I/classII large" evidence="9">
    <location>
        <begin position="178"/>
        <end position="370"/>
    </location>
</feature>
<dbReference type="EC" id="2.6.1.1" evidence="4"/>
<reference evidence="10" key="2">
    <citation type="submission" date="2025-09" db="UniProtKB">
        <authorList>
            <consortium name="Ensembl"/>
        </authorList>
    </citation>
    <scope>IDENTIFICATION</scope>
</reference>
<comment type="similarity">
    <text evidence="2">Belongs to the class-I pyridoxal-phosphate-dependent aminotransferase family.</text>
</comment>
<dbReference type="Gene3D" id="3.90.1150.10">
    <property type="entry name" value="Aspartate Aminotransferase, domain 1"/>
    <property type="match status" value="2"/>
</dbReference>
<keyword evidence="5" id="KW-0032">Aminotransferase</keyword>
<evidence type="ECO:0000256" key="8">
    <source>
        <dbReference type="SAM" id="MobiDB-lite"/>
    </source>
</evidence>
<dbReference type="PANTHER" id="PTHR11879">
    <property type="entry name" value="ASPARTATE AMINOTRANSFERASE"/>
    <property type="match status" value="1"/>
</dbReference>
<dbReference type="SUPFAM" id="SSF53383">
    <property type="entry name" value="PLP-dependent transferases"/>
    <property type="match status" value="1"/>
</dbReference>
<dbReference type="InterPro" id="IPR015422">
    <property type="entry name" value="PyrdxlP-dep_Trfase_small"/>
</dbReference>
<evidence type="ECO:0000256" key="5">
    <source>
        <dbReference type="ARBA" id="ARBA00022576"/>
    </source>
</evidence>
<sequence>MSRPSSGHDEKGVNQNGDPGGHHSVFTNTHSAAAASSETKLLSAFKTVTQARKVYLGGREYYSEEGKTFELRLVGKIKQQLSADPTFCPEYPSSLGLTEFTRRATEVALGKSSPAIVENRVLGIQTPSFSAAVRLGAELLTHWYNVRAVWCGPVYLSSPCDDSLAGIFQAAGIEDIPSAHYPTGADLTQKQWTVITQLIMRRRLFPFLLLPAQALCYGDLNRDAWPIQHFVSQGMELLCAQSFSHCFGLYGEAVGHLLCILKQNSPLLSVQSQADRIVKSLWAQPSVGGAHVVAAVLSNPAHLVEWQGEVKRMVERCMLIRDILREKLRLLGTPGCWDHLTQQGGLFCCTGLNDQQVEFLSRSRHVYLLPSGCLN</sequence>
<reference evidence="10" key="1">
    <citation type="submission" date="2025-08" db="UniProtKB">
        <authorList>
            <consortium name="Ensembl"/>
        </authorList>
    </citation>
    <scope>IDENTIFICATION</scope>
</reference>
<organism evidence="10 11">
    <name type="scientific">Seriola dumerili</name>
    <name type="common">Greater amberjack</name>
    <name type="synonym">Caranx dumerili</name>
    <dbReference type="NCBI Taxonomy" id="41447"/>
    <lineage>
        <taxon>Eukaryota</taxon>
        <taxon>Metazoa</taxon>
        <taxon>Chordata</taxon>
        <taxon>Craniata</taxon>
        <taxon>Vertebrata</taxon>
        <taxon>Euteleostomi</taxon>
        <taxon>Actinopterygii</taxon>
        <taxon>Neopterygii</taxon>
        <taxon>Teleostei</taxon>
        <taxon>Neoteleostei</taxon>
        <taxon>Acanthomorphata</taxon>
        <taxon>Carangaria</taxon>
        <taxon>Carangiformes</taxon>
        <taxon>Carangidae</taxon>
        <taxon>Seriola</taxon>
    </lineage>
</organism>
<comment type="subunit">
    <text evidence="3">Homodimer.</text>
</comment>
<feature type="compositionally biased region" description="Basic and acidic residues" evidence="8">
    <location>
        <begin position="1"/>
        <end position="12"/>
    </location>
</feature>
<evidence type="ECO:0000256" key="1">
    <source>
        <dbReference type="ARBA" id="ARBA00001933"/>
    </source>
</evidence>
<proteinExistence type="inferred from homology"/>
<keyword evidence="7" id="KW-0663">Pyridoxal phosphate</keyword>
<keyword evidence="6" id="KW-0808">Transferase</keyword>
<evidence type="ECO:0000313" key="11">
    <source>
        <dbReference type="Proteomes" id="UP000261420"/>
    </source>
</evidence>
<dbReference type="GO" id="GO:0005829">
    <property type="term" value="C:cytosol"/>
    <property type="evidence" value="ECO:0007669"/>
    <property type="project" value="TreeGrafter"/>
</dbReference>
<dbReference type="InterPro" id="IPR015424">
    <property type="entry name" value="PyrdxlP-dep_Trfase"/>
</dbReference>
<accession>A0A3B4VCD6</accession>
<dbReference type="GO" id="GO:0006532">
    <property type="term" value="P:aspartate biosynthetic process"/>
    <property type="evidence" value="ECO:0007669"/>
    <property type="project" value="TreeGrafter"/>
</dbReference>
<dbReference type="InterPro" id="IPR000796">
    <property type="entry name" value="Asp_trans"/>
</dbReference>